<dbReference type="KEGG" id="cmp:Cha6605_2801"/>
<evidence type="ECO:0000313" key="2">
    <source>
        <dbReference type="Proteomes" id="UP000010366"/>
    </source>
</evidence>
<gene>
    <name evidence="1" type="ORF">Cha6605_2801</name>
</gene>
<reference evidence="1 2" key="1">
    <citation type="submission" date="2012-05" db="EMBL/GenBank/DDBJ databases">
        <title>Finished chromosome of genome of Chamaesiphon sp. PCC 6605.</title>
        <authorList>
            <consortium name="US DOE Joint Genome Institute"/>
            <person name="Gugger M."/>
            <person name="Coursin T."/>
            <person name="Rippka R."/>
            <person name="Tandeau De Marsac N."/>
            <person name="Huntemann M."/>
            <person name="Wei C.-L."/>
            <person name="Han J."/>
            <person name="Detter J.C."/>
            <person name="Han C."/>
            <person name="Tapia R."/>
            <person name="Chen A."/>
            <person name="Kyrpides N."/>
            <person name="Mavromatis K."/>
            <person name="Markowitz V."/>
            <person name="Szeto E."/>
            <person name="Ivanova N."/>
            <person name="Pagani I."/>
            <person name="Pati A."/>
            <person name="Goodwin L."/>
            <person name="Nordberg H.P."/>
            <person name="Cantor M.N."/>
            <person name="Hua S.X."/>
            <person name="Woyke T."/>
            <person name="Kerfeld C.A."/>
        </authorList>
    </citation>
    <scope>NUCLEOTIDE SEQUENCE [LARGE SCALE GENOMIC DNA]</scope>
    <source>
        <strain evidence="2">ATCC 27169 / PCC 6605</strain>
    </source>
</reference>
<dbReference type="AlphaFoldDB" id="K9UGS3"/>
<dbReference type="HOGENOM" id="CLU_3326222_0_0_3"/>
<protein>
    <submittedName>
        <fullName evidence="1">Uncharacterized protein</fullName>
    </submittedName>
</protein>
<keyword evidence="2" id="KW-1185">Reference proteome</keyword>
<dbReference type="Proteomes" id="UP000010366">
    <property type="component" value="Chromosome"/>
</dbReference>
<name>K9UGS3_CHAP6</name>
<accession>K9UGS3</accession>
<proteinExistence type="predicted"/>
<dbReference type="EMBL" id="CP003600">
    <property type="protein sequence ID" value="AFY93838.1"/>
    <property type="molecule type" value="Genomic_DNA"/>
</dbReference>
<organism evidence="1 2">
    <name type="scientific">Chamaesiphon minutus (strain ATCC 27169 / PCC 6605)</name>
    <dbReference type="NCBI Taxonomy" id="1173020"/>
    <lineage>
        <taxon>Bacteria</taxon>
        <taxon>Bacillati</taxon>
        <taxon>Cyanobacteriota</taxon>
        <taxon>Cyanophyceae</taxon>
        <taxon>Gomontiellales</taxon>
        <taxon>Chamaesiphonaceae</taxon>
        <taxon>Chamaesiphon</taxon>
    </lineage>
</organism>
<sequence length="38" mass="4337">MSTNEIGYKIYLFTCHFQLTKKTLTNVSSGPEKEKVLS</sequence>
<evidence type="ECO:0000313" key="1">
    <source>
        <dbReference type="EMBL" id="AFY93838.1"/>
    </source>
</evidence>